<keyword evidence="3" id="KW-1185">Reference proteome</keyword>
<dbReference type="EMBL" id="VOBR01000032">
    <property type="protein sequence ID" value="TWP46519.1"/>
    <property type="molecule type" value="Genomic_DNA"/>
</dbReference>
<feature type="domain" description="DUF397" evidence="1">
    <location>
        <begin position="14"/>
        <end position="65"/>
    </location>
</feature>
<proteinExistence type="predicted"/>
<dbReference type="Pfam" id="PF04149">
    <property type="entry name" value="DUF397"/>
    <property type="match status" value="1"/>
</dbReference>
<dbReference type="OrthoDB" id="4562195at2"/>
<dbReference type="AlphaFoldDB" id="A0A563EJ31"/>
<reference evidence="2 3" key="1">
    <citation type="submission" date="2019-07" db="EMBL/GenBank/DDBJ databases">
        <title>Lentzea xizangensis sp. nov., isolated from Qinghai-Tibetan Plateau Soils.</title>
        <authorList>
            <person name="Huang J."/>
        </authorList>
    </citation>
    <scope>NUCLEOTIDE SEQUENCE [LARGE SCALE GENOMIC DNA]</scope>
    <source>
        <strain evidence="2 3">FXJ1.1311</strain>
    </source>
</reference>
<organism evidence="2 3">
    <name type="scientific">Lentzea tibetensis</name>
    <dbReference type="NCBI Taxonomy" id="2591470"/>
    <lineage>
        <taxon>Bacteria</taxon>
        <taxon>Bacillati</taxon>
        <taxon>Actinomycetota</taxon>
        <taxon>Actinomycetes</taxon>
        <taxon>Pseudonocardiales</taxon>
        <taxon>Pseudonocardiaceae</taxon>
        <taxon>Lentzea</taxon>
    </lineage>
</organism>
<gene>
    <name evidence="2" type="ORF">FKR81_35755</name>
</gene>
<evidence type="ECO:0000259" key="1">
    <source>
        <dbReference type="Pfam" id="PF04149"/>
    </source>
</evidence>
<name>A0A563EJ31_9PSEU</name>
<protein>
    <submittedName>
        <fullName evidence="2">DUF397 domain-containing protein</fullName>
    </submittedName>
</protein>
<comment type="caution">
    <text evidence="2">The sequence shown here is derived from an EMBL/GenBank/DDBJ whole genome shotgun (WGS) entry which is preliminary data.</text>
</comment>
<evidence type="ECO:0000313" key="3">
    <source>
        <dbReference type="Proteomes" id="UP000316639"/>
    </source>
</evidence>
<sequence>MAQRNSAQEEPAGLRWVKSSASGNEQGACVELATTGEVVFVRDSKVRDGGRLTFEWSAWASFIASSKAR</sequence>
<evidence type="ECO:0000313" key="2">
    <source>
        <dbReference type="EMBL" id="TWP46519.1"/>
    </source>
</evidence>
<accession>A0A563EJ31</accession>
<dbReference type="InterPro" id="IPR007278">
    <property type="entry name" value="DUF397"/>
</dbReference>
<dbReference type="Proteomes" id="UP000316639">
    <property type="component" value="Unassembled WGS sequence"/>
</dbReference>